<name>A0A6N3F5K2_ENTCA</name>
<organism evidence="2">
    <name type="scientific">Enterococcus casseliflavus</name>
    <name type="common">Enterococcus flavescens</name>
    <dbReference type="NCBI Taxonomy" id="37734"/>
    <lineage>
        <taxon>Bacteria</taxon>
        <taxon>Bacillati</taxon>
        <taxon>Bacillota</taxon>
        <taxon>Bacilli</taxon>
        <taxon>Lactobacillales</taxon>
        <taxon>Enterococcaceae</taxon>
        <taxon>Enterococcus</taxon>
    </lineage>
</organism>
<protein>
    <submittedName>
        <fullName evidence="2">Uncharacterized protein</fullName>
    </submittedName>
</protein>
<dbReference type="AlphaFoldDB" id="A0A6N3F5K2"/>
<accession>A0A6N3F5K2</accession>
<sequence length="78" mass="9487">MTVRKFFFWFGLFWLLCLTLLFSYIIFIDPKGMYPDWIAKIFIYRNLIEGKTIYPHHLMLLASLISFILSFIFKLLKK</sequence>
<reference evidence="2" key="1">
    <citation type="submission" date="2019-11" db="EMBL/GenBank/DDBJ databases">
        <authorList>
            <person name="Feng L."/>
        </authorList>
    </citation>
    <scope>NUCLEOTIDE SEQUENCE</scope>
    <source>
        <strain evidence="2">ECasseliflavusLFYP2</strain>
    </source>
</reference>
<dbReference type="EMBL" id="CACRTX010000016">
    <property type="protein sequence ID" value="VYU47290.1"/>
    <property type="molecule type" value="Genomic_DNA"/>
</dbReference>
<evidence type="ECO:0000313" key="2">
    <source>
        <dbReference type="EMBL" id="VYU47290.1"/>
    </source>
</evidence>
<proteinExistence type="predicted"/>
<keyword evidence="1" id="KW-1133">Transmembrane helix</keyword>
<feature type="transmembrane region" description="Helical" evidence="1">
    <location>
        <begin position="54"/>
        <end position="76"/>
    </location>
</feature>
<evidence type="ECO:0000256" key="1">
    <source>
        <dbReference type="SAM" id="Phobius"/>
    </source>
</evidence>
<keyword evidence="1" id="KW-0812">Transmembrane</keyword>
<feature type="transmembrane region" description="Helical" evidence="1">
    <location>
        <begin position="7"/>
        <end position="27"/>
    </location>
</feature>
<keyword evidence="1" id="KW-0472">Membrane</keyword>
<gene>
    <name evidence="2" type="ORF">ECLFYP2_00235</name>
</gene>